<dbReference type="Proteomes" id="UP000054564">
    <property type="component" value="Unassembled WGS sequence"/>
</dbReference>
<evidence type="ECO:0000313" key="1">
    <source>
        <dbReference type="EMBL" id="KNE86602.1"/>
    </source>
</evidence>
<keyword evidence="2" id="KW-1185">Reference proteome</keyword>
<accession>A0A0L0UHN2</accession>
<evidence type="ECO:0000313" key="2">
    <source>
        <dbReference type="Proteomes" id="UP000054564"/>
    </source>
</evidence>
<gene>
    <name evidence="1" type="ORF">PSTG_20036</name>
</gene>
<feature type="non-terminal residue" evidence="1">
    <location>
        <position position="118"/>
    </location>
</feature>
<dbReference type="AlphaFoldDB" id="A0A0L0UHN2"/>
<organism evidence="1 2">
    <name type="scientific">Puccinia striiformis f. sp. tritici PST-78</name>
    <dbReference type="NCBI Taxonomy" id="1165861"/>
    <lineage>
        <taxon>Eukaryota</taxon>
        <taxon>Fungi</taxon>
        <taxon>Dikarya</taxon>
        <taxon>Basidiomycota</taxon>
        <taxon>Pucciniomycotina</taxon>
        <taxon>Pucciniomycetes</taxon>
        <taxon>Pucciniales</taxon>
        <taxon>Pucciniaceae</taxon>
        <taxon>Puccinia</taxon>
    </lineage>
</organism>
<dbReference type="EMBL" id="AJIL01008944">
    <property type="protein sequence ID" value="KNE86602.1"/>
    <property type="molecule type" value="Genomic_DNA"/>
</dbReference>
<sequence length="118" mass="13629">MEAIADGLNRVRELSAGMEETSRQQVLDAEESSGARVIIGGIDERNILTTRRERKQAFTVTVSIEPKNHKQAMSCDEHLRWREAELKEINNMNKHEVWVVRVRVESDDPIPATWAYRK</sequence>
<proteinExistence type="predicted"/>
<dbReference type="STRING" id="1165861.A0A0L0UHN2"/>
<reference evidence="2" key="1">
    <citation type="submission" date="2014-03" db="EMBL/GenBank/DDBJ databases">
        <title>The Genome Sequence of Puccinia striiformis f. sp. tritici PST-78.</title>
        <authorList>
            <consortium name="The Broad Institute Genome Sequencing Platform"/>
            <person name="Cuomo C."/>
            <person name="Hulbert S."/>
            <person name="Chen X."/>
            <person name="Walker B."/>
            <person name="Young S.K."/>
            <person name="Zeng Q."/>
            <person name="Gargeya S."/>
            <person name="Fitzgerald M."/>
            <person name="Haas B."/>
            <person name="Abouelleil A."/>
            <person name="Alvarado L."/>
            <person name="Arachchi H.M."/>
            <person name="Berlin A.M."/>
            <person name="Chapman S.B."/>
            <person name="Goldberg J."/>
            <person name="Griggs A."/>
            <person name="Gujja S."/>
            <person name="Hansen M."/>
            <person name="Howarth C."/>
            <person name="Imamovic A."/>
            <person name="Larimer J."/>
            <person name="McCowan C."/>
            <person name="Montmayeur A."/>
            <person name="Murphy C."/>
            <person name="Neiman D."/>
            <person name="Pearson M."/>
            <person name="Priest M."/>
            <person name="Roberts A."/>
            <person name="Saif S."/>
            <person name="Shea T."/>
            <person name="Sisk P."/>
            <person name="Sykes S."/>
            <person name="Wortman J."/>
            <person name="Nusbaum C."/>
            <person name="Birren B."/>
        </authorList>
    </citation>
    <scope>NUCLEOTIDE SEQUENCE [LARGE SCALE GENOMIC DNA]</scope>
    <source>
        <strain evidence="2">race PST-78</strain>
    </source>
</reference>
<comment type="caution">
    <text evidence="1">The sequence shown here is derived from an EMBL/GenBank/DDBJ whole genome shotgun (WGS) entry which is preliminary data.</text>
</comment>
<name>A0A0L0UHN2_9BASI</name>
<protein>
    <submittedName>
        <fullName evidence="1">Uncharacterized protein</fullName>
    </submittedName>
</protein>